<protein>
    <submittedName>
        <fullName evidence="5">Phosphotriesterase</fullName>
    </submittedName>
</protein>
<reference evidence="5 6" key="1">
    <citation type="submission" date="2019-05" db="EMBL/GenBank/DDBJ databases">
        <title>Draft genome sequence of Actinomadura sp. 14C53.</title>
        <authorList>
            <person name="Saricaoglu S."/>
            <person name="Isik K."/>
        </authorList>
    </citation>
    <scope>NUCLEOTIDE SEQUENCE [LARGE SCALE GENOMIC DNA]</scope>
    <source>
        <strain evidence="5 6">14C53</strain>
    </source>
</reference>
<dbReference type="AlphaFoldDB" id="A0A5C4JDY6"/>
<evidence type="ECO:0000256" key="1">
    <source>
        <dbReference type="ARBA" id="ARBA00022723"/>
    </source>
</evidence>
<evidence type="ECO:0000313" key="6">
    <source>
        <dbReference type="Proteomes" id="UP000309174"/>
    </source>
</evidence>
<organism evidence="5 6">
    <name type="scientific">Actinomadura soli</name>
    <dbReference type="NCBI Taxonomy" id="2508997"/>
    <lineage>
        <taxon>Bacteria</taxon>
        <taxon>Bacillati</taxon>
        <taxon>Actinomycetota</taxon>
        <taxon>Actinomycetes</taxon>
        <taxon>Streptosporangiales</taxon>
        <taxon>Thermomonosporaceae</taxon>
        <taxon>Actinomadura</taxon>
    </lineage>
</organism>
<dbReference type="InterPro" id="IPR032466">
    <property type="entry name" value="Metal_Hydrolase"/>
</dbReference>
<comment type="caution">
    <text evidence="5">The sequence shown here is derived from an EMBL/GenBank/DDBJ whole genome shotgun (WGS) entry which is preliminary data.</text>
</comment>
<dbReference type="OrthoDB" id="9795018at2"/>
<dbReference type="GO" id="GO:0008270">
    <property type="term" value="F:zinc ion binding"/>
    <property type="evidence" value="ECO:0007669"/>
    <property type="project" value="InterPro"/>
</dbReference>
<dbReference type="Gene3D" id="3.20.20.140">
    <property type="entry name" value="Metal-dependent hydrolases"/>
    <property type="match status" value="1"/>
</dbReference>
<dbReference type="PANTHER" id="PTHR10819:SF3">
    <property type="entry name" value="PHOSPHOTRIESTERASE-RELATED PROTEIN"/>
    <property type="match status" value="1"/>
</dbReference>
<evidence type="ECO:0000256" key="3">
    <source>
        <dbReference type="PROSITE-ProRule" id="PRU00679"/>
    </source>
</evidence>
<feature type="region of interest" description="Disordered" evidence="4">
    <location>
        <begin position="35"/>
        <end position="55"/>
    </location>
</feature>
<dbReference type="Proteomes" id="UP000309174">
    <property type="component" value="Unassembled WGS sequence"/>
</dbReference>
<dbReference type="InterPro" id="IPR001559">
    <property type="entry name" value="Phosphotriesterase"/>
</dbReference>
<dbReference type="PANTHER" id="PTHR10819">
    <property type="entry name" value="PHOSPHOTRIESTERASE-RELATED"/>
    <property type="match status" value="1"/>
</dbReference>
<comment type="caution">
    <text evidence="3">Lacks conserved residue(s) required for the propagation of feature annotation.</text>
</comment>
<evidence type="ECO:0000256" key="2">
    <source>
        <dbReference type="ARBA" id="ARBA00022801"/>
    </source>
</evidence>
<dbReference type="EMBL" id="VCKW01000053">
    <property type="protein sequence ID" value="TMR02225.1"/>
    <property type="molecule type" value="Genomic_DNA"/>
</dbReference>
<proteinExistence type="inferred from homology"/>
<evidence type="ECO:0000313" key="5">
    <source>
        <dbReference type="EMBL" id="TMR02225.1"/>
    </source>
</evidence>
<name>A0A5C4JDY6_9ACTN</name>
<keyword evidence="2" id="KW-0378">Hydrolase</keyword>
<comment type="similarity">
    <text evidence="3">Belongs to the metallo-dependent hydrolases superfamily. Phosphotriesterase family.</text>
</comment>
<sequence>MRPHASRDPIPVCVVRQQACGETQGIMRTAVDTLTGVEPSHDDPPVRGMSTPTATGRVMTVTGPIDPRSLGHTVTSVHLVSDLYGLSEADLNGLSEADPNGLSDAGAGEARVTMGLLGALALGAPNRDDRRLTEAIVRPELADFAGLGGGAVVEVTGVDLGRDPRALADLARATGVNVVMGCGGYSPSRTPGLTDRPVESLTAEIISDLREGVDGVRAGVIGEIEALDLGRPADRALATGVAHAARRTGAPVLLDRAATTAATHALLDLMAESGADLGRVAIGHCDGLATDADALAGLADRGVFLQFDGLGRLPTVNREVDDQDVAAAVLALAGRGHAERVLLSPRVARKIDLKSFGGGGYGFVTEQFVPYLGYLGADEALLTALTESNPRRWLTMTEGRG</sequence>
<keyword evidence="1" id="KW-0479">Metal-binding</keyword>
<accession>A0A5C4JDY6</accession>
<evidence type="ECO:0000256" key="4">
    <source>
        <dbReference type="SAM" id="MobiDB-lite"/>
    </source>
</evidence>
<dbReference type="GO" id="GO:0016787">
    <property type="term" value="F:hydrolase activity"/>
    <property type="evidence" value="ECO:0007669"/>
    <property type="project" value="UniProtKB-KW"/>
</dbReference>
<dbReference type="SUPFAM" id="SSF51556">
    <property type="entry name" value="Metallo-dependent hydrolases"/>
    <property type="match status" value="1"/>
</dbReference>
<gene>
    <name evidence="5" type="ORF">ETD83_13090</name>
</gene>
<dbReference type="PROSITE" id="PS51347">
    <property type="entry name" value="PHOSPHOTRIESTERASE_2"/>
    <property type="match status" value="1"/>
</dbReference>
<dbReference type="Pfam" id="PF02126">
    <property type="entry name" value="PTE"/>
    <property type="match status" value="1"/>
</dbReference>
<keyword evidence="6" id="KW-1185">Reference proteome</keyword>